<dbReference type="Proteomes" id="UP001321766">
    <property type="component" value="Chromosome"/>
</dbReference>
<evidence type="ECO:0000256" key="2">
    <source>
        <dbReference type="SAM" id="Phobius"/>
    </source>
</evidence>
<evidence type="ECO:0000313" key="4">
    <source>
        <dbReference type="Proteomes" id="UP001321766"/>
    </source>
</evidence>
<dbReference type="EMBL" id="AP026798">
    <property type="protein sequence ID" value="BDR52426.1"/>
    <property type="molecule type" value="Genomic_DNA"/>
</dbReference>
<evidence type="ECO:0000313" key="3">
    <source>
        <dbReference type="EMBL" id="BDR52426.1"/>
    </source>
</evidence>
<evidence type="ECO:0000256" key="1">
    <source>
        <dbReference type="SAM" id="MobiDB-lite"/>
    </source>
</evidence>
<keyword evidence="4" id="KW-1185">Reference proteome</keyword>
<evidence type="ECO:0008006" key="5">
    <source>
        <dbReference type="Google" id="ProtNLM"/>
    </source>
</evidence>
<name>A0ABM8B6G2_9BIFI</name>
<feature type="region of interest" description="Disordered" evidence="1">
    <location>
        <begin position="272"/>
        <end position="325"/>
    </location>
</feature>
<feature type="compositionally biased region" description="Polar residues" evidence="1">
    <location>
        <begin position="281"/>
        <end position="292"/>
    </location>
</feature>
<keyword evidence="2" id="KW-0472">Membrane</keyword>
<feature type="compositionally biased region" description="Low complexity" evidence="1">
    <location>
        <begin position="293"/>
        <end position="314"/>
    </location>
</feature>
<reference evidence="3 4" key="1">
    <citation type="journal article" date="2023" name="Microbiol. Spectr.">
        <title>Symbiosis of Carpenter Bees with Uncharacterized Lactic Acid Bacteria Showing NAD Auxotrophy.</title>
        <authorList>
            <person name="Kawasaki S."/>
            <person name="Ozawa K."/>
            <person name="Mori T."/>
            <person name="Yamamoto A."/>
            <person name="Ito M."/>
            <person name="Ohkuma M."/>
            <person name="Sakamoto M."/>
            <person name="Matsutani M."/>
        </authorList>
    </citation>
    <scope>NUCLEOTIDE SEQUENCE [LARGE SCALE GENOMIC DNA]</scope>
    <source>
        <strain evidence="3 4">Kim37-2</strain>
    </source>
</reference>
<organism evidence="3 4">
    <name type="scientific">Bombiscardovia nodaiensis</name>
    <dbReference type="NCBI Taxonomy" id="2932181"/>
    <lineage>
        <taxon>Bacteria</taxon>
        <taxon>Bacillati</taxon>
        <taxon>Actinomycetota</taxon>
        <taxon>Actinomycetes</taxon>
        <taxon>Bifidobacteriales</taxon>
        <taxon>Bifidobacteriaceae</taxon>
        <taxon>Bombiscardovia</taxon>
    </lineage>
</organism>
<keyword evidence="2" id="KW-1133">Transmembrane helix</keyword>
<sequence>MAKAKRSPLGEGSHEGGKATEQGVEMAETVERSDKAVKGRRRVVIVVCALVVLVALIVGYCVPTAMRYNGIDTDYQAARTADSSLTKEAAKAKQLQSETKPEQVQDAKTLDQLKQALDTATRETGVTKQEPNRWLLWKVNEAAGYYTTDKKNAEKATSSLVAAEQAVIKSRDAKALADVQKALADAVAAGEKLFTDSEGKVANPATRDALNTAVTQGKGIQSKAGVSVADTQKATATVNEQMQAVNDSMKAKADADAQAAAEAQAAAQAQAAQATQARQQSSYAPQYRSSGYSSPAPQRQQQAAPAPQQQQQSQLPGMLSESEFNDALAKMKQSIQDSYNNAPQMCKDHPSYCF</sequence>
<keyword evidence="2" id="KW-0812">Transmembrane</keyword>
<protein>
    <recommendedName>
        <fullName evidence="5">Colicin transporter</fullName>
    </recommendedName>
</protein>
<proteinExistence type="predicted"/>
<feature type="region of interest" description="Disordered" evidence="1">
    <location>
        <begin position="1"/>
        <end position="33"/>
    </location>
</feature>
<feature type="transmembrane region" description="Helical" evidence="2">
    <location>
        <begin position="43"/>
        <end position="66"/>
    </location>
</feature>
<accession>A0ABM8B6G2</accession>
<gene>
    <name evidence="3" type="ORF">KIM372_03330</name>
</gene>